<comment type="caution">
    <text evidence="2">The sequence shown here is derived from an EMBL/GenBank/DDBJ whole genome shotgun (WGS) entry which is preliminary data.</text>
</comment>
<dbReference type="EMBL" id="CAXAMN010014447">
    <property type="protein sequence ID" value="CAK9043439.1"/>
    <property type="molecule type" value="Genomic_DNA"/>
</dbReference>
<evidence type="ECO:0000313" key="1">
    <source>
        <dbReference type="EMBL" id="CAK9043027.1"/>
    </source>
</evidence>
<name>A0ABP0LW40_9DINO</name>
<evidence type="ECO:0000313" key="3">
    <source>
        <dbReference type="Proteomes" id="UP001642484"/>
    </source>
</evidence>
<accession>A0ABP0LW40</accession>
<gene>
    <name evidence="1" type="ORF">CCMP2556_LOCUS22820</name>
    <name evidence="2" type="ORF">CCMP2556_LOCUS22989</name>
</gene>
<evidence type="ECO:0000313" key="2">
    <source>
        <dbReference type="EMBL" id="CAK9043439.1"/>
    </source>
</evidence>
<sequence length="126" mass="13785">MGHCEGQTDTVDLQLFCSCRTPMRSWAAKCRANPTTKAVSLLSSACFASIRCMLAMLLVDAAIMQTCDSTKGTQSREYFCGKCPSRRSVVEKFLKFVEGHAGAEHLEADKFISEGHIEVNHFAGCA</sequence>
<organism evidence="2 3">
    <name type="scientific">Durusdinium trenchii</name>
    <dbReference type="NCBI Taxonomy" id="1381693"/>
    <lineage>
        <taxon>Eukaryota</taxon>
        <taxon>Sar</taxon>
        <taxon>Alveolata</taxon>
        <taxon>Dinophyceae</taxon>
        <taxon>Suessiales</taxon>
        <taxon>Symbiodiniaceae</taxon>
        <taxon>Durusdinium</taxon>
    </lineage>
</organism>
<dbReference type="EMBL" id="CAXAMN010014335">
    <property type="protein sequence ID" value="CAK9043027.1"/>
    <property type="molecule type" value="Genomic_DNA"/>
</dbReference>
<protein>
    <submittedName>
        <fullName evidence="2">Uncharacterized protein</fullName>
    </submittedName>
</protein>
<keyword evidence="3" id="KW-1185">Reference proteome</keyword>
<reference evidence="2 3" key="1">
    <citation type="submission" date="2024-02" db="EMBL/GenBank/DDBJ databases">
        <authorList>
            <person name="Chen Y."/>
            <person name="Shah S."/>
            <person name="Dougan E. K."/>
            <person name="Thang M."/>
            <person name="Chan C."/>
        </authorList>
    </citation>
    <scope>NUCLEOTIDE SEQUENCE [LARGE SCALE GENOMIC DNA]</scope>
</reference>
<proteinExistence type="predicted"/>
<dbReference type="Proteomes" id="UP001642484">
    <property type="component" value="Unassembled WGS sequence"/>
</dbReference>